<dbReference type="Proteomes" id="UP000186176">
    <property type="component" value="Unassembled WGS sequence"/>
</dbReference>
<feature type="region of interest" description="Disordered" evidence="1">
    <location>
        <begin position="785"/>
        <end position="834"/>
    </location>
</feature>
<feature type="region of interest" description="Disordered" evidence="1">
    <location>
        <begin position="1072"/>
        <end position="1106"/>
    </location>
</feature>
<evidence type="ECO:0000313" key="3">
    <source>
        <dbReference type="EMBL" id="OII73371.1"/>
    </source>
</evidence>
<dbReference type="OrthoDB" id="343980at2759"/>
<evidence type="ECO:0000256" key="2">
    <source>
        <dbReference type="SAM" id="Phobius"/>
    </source>
</evidence>
<feature type="compositionally biased region" description="Basic and acidic residues" evidence="1">
    <location>
        <begin position="918"/>
        <end position="936"/>
    </location>
</feature>
<reference evidence="3 4" key="1">
    <citation type="submission" date="2016-10" db="EMBL/GenBank/DDBJ databases">
        <title>Reductive evolution of mitochondrial metabolism and differential evolution of invasion-related proteins in Cryptosporidium.</title>
        <authorList>
            <person name="Liu S."/>
            <person name="Roellig D.M."/>
            <person name="Guo Y."/>
            <person name="Li N."/>
            <person name="Frace M.A."/>
            <person name="Tang K."/>
            <person name="Zhang L."/>
            <person name="Feng Y."/>
            <person name="Xiao L."/>
        </authorList>
    </citation>
    <scope>NUCLEOTIDE SEQUENCE [LARGE SCALE GENOMIC DNA]</scope>
    <source>
        <strain evidence="3">39726</strain>
    </source>
</reference>
<feature type="transmembrane region" description="Helical" evidence="2">
    <location>
        <begin position="1293"/>
        <end position="1314"/>
    </location>
</feature>
<feature type="region of interest" description="Disordered" evidence="1">
    <location>
        <begin position="209"/>
        <end position="250"/>
    </location>
</feature>
<evidence type="ECO:0000313" key="4">
    <source>
        <dbReference type="Proteomes" id="UP000186176"/>
    </source>
</evidence>
<feature type="compositionally biased region" description="Basic and acidic residues" evidence="1">
    <location>
        <begin position="1072"/>
        <end position="1093"/>
    </location>
</feature>
<accession>A0A1J4MIS3</accession>
<evidence type="ECO:0000256" key="1">
    <source>
        <dbReference type="SAM" id="MobiDB-lite"/>
    </source>
</evidence>
<keyword evidence="2" id="KW-0472">Membrane</keyword>
<feature type="region of interest" description="Disordered" evidence="1">
    <location>
        <begin position="850"/>
        <end position="871"/>
    </location>
</feature>
<dbReference type="VEuPathDB" id="CryptoDB:cubi_02583"/>
<feature type="compositionally biased region" description="Low complexity" evidence="1">
    <location>
        <begin position="1145"/>
        <end position="1167"/>
    </location>
</feature>
<feature type="region of interest" description="Disordered" evidence="1">
    <location>
        <begin position="86"/>
        <end position="109"/>
    </location>
</feature>
<organism evidence="3 4">
    <name type="scientific">Cryptosporidium ubiquitum</name>
    <dbReference type="NCBI Taxonomy" id="857276"/>
    <lineage>
        <taxon>Eukaryota</taxon>
        <taxon>Sar</taxon>
        <taxon>Alveolata</taxon>
        <taxon>Apicomplexa</taxon>
        <taxon>Conoidasida</taxon>
        <taxon>Coccidia</taxon>
        <taxon>Eucoccidiorida</taxon>
        <taxon>Eimeriorina</taxon>
        <taxon>Cryptosporidiidae</taxon>
        <taxon>Cryptosporidium</taxon>
    </lineage>
</organism>
<feature type="compositionally biased region" description="Polar residues" evidence="1">
    <location>
        <begin position="91"/>
        <end position="109"/>
    </location>
</feature>
<feature type="compositionally biased region" description="Basic and acidic residues" evidence="1">
    <location>
        <begin position="1013"/>
        <end position="1033"/>
    </location>
</feature>
<feature type="region of interest" description="Disordered" evidence="1">
    <location>
        <begin position="1141"/>
        <end position="1217"/>
    </location>
</feature>
<proteinExistence type="predicted"/>
<feature type="compositionally biased region" description="Polar residues" evidence="1">
    <location>
        <begin position="899"/>
        <end position="915"/>
    </location>
</feature>
<feature type="compositionally biased region" description="Low complexity" evidence="1">
    <location>
        <begin position="887"/>
        <end position="898"/>
    </location>
</feature>
<feature type="region of interest" description="Disordered" evidence="1">
    <location>
        <begin position="887"/>
        <end position="1033"/>
    </location>
</feature>
<feature type="compositionally biased region" description="Low complexity" evidence="1">
    <location>
        <begin position="209"/>
        <end position="238"/>
    </location>
</feature>
<dbReference type="EMBL" id="LRBP01000016">
    <property type="protein sequence ID" value="OII73371.1"/>
    <property type="molecule type" value="Genomic_DNA"/>
</dbReference>
<name>A0A1J4MIS3_9CRYT</name>
<sequence>MPQSSTLWNQPYSRELIMDHPEGIDWISQDGCLENIKEPHFVDYNDPNSVSMDDPLGNNFYDCTDLDDSFHNYLIKGLMGENIEGGSSSSNLNDISTANSSREQNNTSGSIGHTIDNICHSINHSIEDVGIGVGALGVSLGGVGVGKEFESMGCSYETHSHSHPLVDPSEKVMRDQNTCYKMPVASSNLGISGDSDVFLGSPSGSVALTTAPSTSTSSSSSSSSSSASSSSSSSSSPSLQLNSGLSPISLPPRAVPPVNISQSLMTPTTAVSSSSPNQISFSQNSGQTGSKLVGFDISYQIENTQKRARIEPEESIRIDIFDDGLMGSEMKLGDHQIVDLDSSKGRRWSNNSTTSTISSNFSINTNDGGCVSHINDNTNDENLGMLNHDFQQDKFCSTENLGSQKPKMVDQSYEMGVIEDENYSMGNQMEGEFFMNSDNYLTEEEKLKLRRRGRRRRPGEIEAWKTIIPRTTVDEAEHFVQTSQYRMRHVYRDPRAVSFVYRCVQHVDCQYEMRIYLISHETCYVQHRGYHTEEKQKYKRPDELIRKGLPPKSVIDHAIQIYPEVADQSNISVLYRQITNRQQPGGLPLNSIAACGGTSRDPEHGMNSPFGMVPSNERAHANQQNTDIDLHVDNSNGHIQKFEHTNLPGLDEVSDFVNGFKEEAKRENEDQSGSIYYKRDEEQYMNIEQGEEVGDTEGFQNINPEADYYEAVKEDNTSILEKIKEVGLDIVGQGESEPEVTKKSETEIKIETKNEAKAGKEERKHNIPLETEKPRGEAKIMEEKASQEKTKMPGIGFLGRPGITTEGIGGENKKGNETEKIESESKGREESKVIEDAEVQSEKIKIKAEDTRKKKHIKAIPSLEHESKKADQVQATSLAINSASITTATANTTESVSSDISNSTTKTNLYANGNDTLPRGEAEDLEKAKEFPKEILEESTGSKGNATVVDPASNTKGKPKSLKKASSPLGKDKTKKKLNKTEETALKKVPKEASKGESSELPKPGRLGSSRGDFPRSAKAEKPKQEKVLKLPLTEKKESETTLKDRYKCLNVNTSILDPLIQTCPTGLEHEGLKSMRGRAGKENQKQTKEPKQNVKPLKNPKTNRKNFPHPIWLEIVEALNKICTKFENDGNLISKKIPAKDTQISKSSISSKLNNNATTSTTTKTSQAGETKSLPIPARKLDTRSLTSTEKEKSPEHESKPIKPQQHDTKREGGKKSNEIISWGGVVRMMELLSIPDTYIRGTAKRALKFNIYIYKLYTNIYKGRILRRAQKILFRIPIINKSQIIRDKHFLGAYTVFGSLLSVLLLLVITGFHRRLCIENSENGLEEAETIKKLGLVGGKIKMLNSHISNSDRGVEKVVFSEDPTSICNKILESRSLDTKIQSGIDHSEERTDSKNLTSILDLTAKLEENNEILLHLSNGLAKCAQSLTI</sequence>
<feature type="compositionally biased region" description="Basic and acidic residues" evidence="1">
    <location>
        <begin position="1180"/>
        <end position="1217"/>
    </location>
</feature>
<feature type="compositionally biased region" description="Low complexity" evidence="1">
    <location>
        <begin position="272"/>
        <end position="285"/>
    </location>
</feature>
<feature type="compositionally biased region" description="Basic and acidic residues" evidence="1">
    <location>
        <begin position="979"/>
        <end position="1000"/>
    </location>
</feature>
<gene>
    <name evidence="3" type="ORF">cubi_02583</name>
</gene>
<keyword evidence="2" id="KW-1133">Transmembrane helix</keyword>
<keyword evidence="4" id="KW-1185">Reference proteome</keyword>
<feature type="compositionally biased region" description="Basic and acidic residues" evidence="1">
    <location>
        <begin position="811"/>
        <end position="834"/>
    </location>
</feature>
<comment type="caution">
    <text evidence="3">The sequence shown here is derived from an EMBL/GenBank/DDBJ whole genome shotgun (WGS) entry which is preliminary data.</text>
</comment>
<dbReference type="RefSeq" id="XP_028874714.1">
    <property type="nucleotide sequence ID" value="XM_029019594.1"/>
</dbReference>
<feature type="region of interest" description="Disordered" evidence="1">
    <location>
        <begin position="266"/>
        <end position="287"/>
    </location>
</feature>
<dbReference type="GeneID" id="39979373"/>
<protein>
    <submittedName>
        <fullName evidence="3">Uncharacterized protein</fullName>
    </submittedName>
</protein>
<keyword evidence="2" id="KW-0812">Transmembrane</keyword>